<dbReference type="RefSeq" id="WP_379762795.1">
    <property type="nucleotide sequence ID" value="NZ_JBHSCL010000004.1"/>
</dbReference>
<evidence type="ECO:0000313" key="1">
    <source>
        <dbReference type="EMBL" id="MFC4219405.1"/>
    </source>
</evidence>
<comment type="caution">
    <text evidence="1">The sequence shown here is derived from an EMBL/GenBank/DDBJ whole genome shotgun (WGS) entry which is preliminary data.</text>
</comment>
<evidence type="ECO:0000313" key="2">
    <source>
        <dbReference type="Proteomes" id="UP001595841"/>
    </source>
</evidence>
<keyword evidence="2" id="KW-1185">Reference proteome</keyword>
<proteinExistence type="predicted"/>
<dbReference type="EMBL" id="JBHSCL010000004">
    <property type="protein sequence ID" value="MFC4219405.1"/>
    <property type="molecule type" value="Genomic_DNA"/>
</dbReference>
<sequence>MKTQQNQIGDLFDSVWDSAYAHFKNPTIETSISLDKETQLLRNKINLFKY</sequence>
<name>A0ABV8PLA8_9FLAO</name>
<reference evidence="2" key="1">
    <citation type="journal article" date="2019" name="Int. J. Syst. Evol. Microbiol.">
        <title>The Global Catalogue of Microorganisms (GCM) 10K type strain sequencing project: providing services to taxonomists for standard genome sequencing and annotation.</title>
        <authorList>
            <consortium name="The Broad Institute Genomics Platform"/>
            <consortium name="The Broad Institute Genome Sequencing Center for Infectious Disease"/>
            <person name="Wu L."/>
            <person name="Ma J."/>
        </authorList>
    </citation>
    <scope>NUCLEOTIDE SEQUENCE [LARGE SCALE GENOMIC DNA]</scope>
    <source>
        <strain evidence="2">CGMCC 1.15774</strain>
    </source>
</reference>
<organism evidence="1 2">
    <name type="scientific">Flagellimonas marina</name>
    <dbReference type="NCBI Taxonomy" id="1775168"/>
    <lineage>
        <taxon>Bacteria</taxon>
        <taxon>Pseudomonadati</taxon>
        <taxon>Bacteroidota</taxon>
        <taxon>Flavobacteriia</taxon>
        <taxon>Flavobacteriales</taxon>
        <taxon>Flavobacteriaceae</taxon>
        <taxon>Flagellimonas</taxon>
    </lineage>
</organism>
<accession>A0ABV8PLA8</accession>
<dbReference type="Proteomes" id="UP001595841">
    <property type="component" value="Unassembled WGS sequence"/>
</dbReference>
<protein>
    <submittedName>
        <fullName evidence="1">Uncharacterized protein</fullName>
    </submittedName>
</protein>
<gene>
    <name evidence="1" type="ORF">ACFOWS_04635</name>
</gene>